<evidence type="ECO:0000313" key="2">
    <source>
        <dbReference type="Proteomes" id="UP001148629"/>
    </source>
</evidence>
<name>A0ACC1SGS6_9HYPO</name>
<reference evidence="1" key="1">
    <citation type="submission" date="2022-08" db="EMBL/GenBank/DDBJ databases">
        <title>Genome Sequence of Fusarium decemcellulare.</title>
        <authorList>
            <person name="Buettner E."/>
        </authorList>
    </citation>
    <scope>NUCLEOTIDE SEQUENCE</scope>
    <source>
        <strain evidence="1">Babe19</strain>
    </source>
</reference>
<accession>A0ACC1SGS6</accession>
<dbReference type="Proteomes" id="UP001148629">
    <property type="component" value="Unassembled WGS sequence"/>
</dbReference>
<gene>
    <name evidence="1" type="ORF">NM208_g5496</name>
</gene>
<protein>
    <submittedName>
        <fullName evidence="1">Uncharacterized protein</fullName>
    </submittedName>
</protein>
<comment type="caution">
    <text evidence="1">The sequence shown here is derived from an EMBL/GenBank/DDBJ whole genome shotgun (WGS) entry which is preliminary data.</text>
</comment>
<keyword evidence="2" id="KW-1185">Reference proteome</keyword>
<organism evidence="1 2">
    <name type="scientific">Fusarium decemcellulare</name>
    <dbReference type="NCBI Taxonomy" id="57161"/>
    <lineage>
        <taxon>Eukaryota</taxon>
        <taxon>Fungi</taxon>
        <taxon>Dikarya</taxon>
        <taxon>Ascomycota</taxon>
        <taxon>Pezizomycotina</taxon>
        <taxon>Sordariomycetes</taxon>
        <taxon>Hypocreomycetidae</taxon>
        <taxon>Hypocreales</taxon>
        <taxon>Nectriaceae</taxon>
        <taxon>Fusarium</taxon>
        <taxon>Fusarium decemcellulare species complex</taxon>
    </lineage>
</organism>
<sequence length="112" mass="11697">MSLELISVPTLAISSGPSPSGSELSACLPELIVPLAPRPLTASTSVIFSARGINLNQHHQLRNLNTSNQVIIMREIVSTALVHVQAGQCGNQVGSAFWQTISGEHGLDASGV</sequence>
<proteinExistence type="predicted"/>
<evidence type="ECO:0000313" key="1">
    <source>
        <dbReference type="EMBL" id="KAJ3539426.1"/>
    </source>
</evidence>
<dbReference type="EMBL" id="JANRMS010000462">
    <property type="protein sequence ID" value="KAJ3539426.1"/>
    <property type="molecule type" value="Genomic_DNA"/>
</dbReference>